<keyword evidence="3" id="KW-0472">Membrane</keyword>
<dbReference type="AlphaFoldDB" id="A0A9J7BIN5"/>
<evidence type="ECO:0000256" key="3">
    <source>
        <dbReference type="ARBA" id="ARBA00023237"/>
    </source>
</evidence>
<reference evidence="5" key="1">
    <citation type="submission" date="2021-04" db="EMBL/GenBank/DDBJ databases">
        <title>Phylogenetic analysis of Acidobacteriaceae.</title>
        <authorList>
            <person name="Qiu L."/>
            <person name="Zhang Q."/>
        </authorList>
    </citation>
    <scope>NUCLEOTIDE SEQUENCE</scope>
    <source>
        <strain evidence="5">DSM 25168</strain>
    </source>
</reference>
<evidence type="ECO:0000313" key="5">
    <source>
        <dbReference type="EMBL" id="UWZ82355.1"/>
    </source>
</evidence>
<dbReference type="GO" id="GO:0009279">
    <property type="term" value="C:cell outer membrane"/>
    <property type="evidence" value="ECO:0007669"/>
    <property type="project" value="UniProtKB-SubCell"/>
</dbReference>
<organism evidence="5 6">
    <name type="scientific">Occallatibacter riparius</name>
    <dbReference type="NCBI Taxonomy" id="1002689"/>
    <lineage>
        <taxon>Bacteria</taxon>
        <taxon>Pseudomonadati</taxon>
        <taxon>Acidobacteriota</taxon>
        <taxon>Terriglobia</taxon>
        <taxon>Terriglobales</taxon>
        <taxon>Acidobacteriaceae</taxon>
        <taxon>Occallatibacter</taxon>
    </lineage>
</organism>
<dbReference type="SUPFAM" id="SSF53955">
    <property type="entry name" value="Lysozyme-like"/>
    <property type="match status" value="1"/>
</dbReference>
<protein>
    <submittedName>
        <fullName evidence="5">Transporter substrate-binding domain-containing protein</fullName>
    </submittedName>
</protein>
<evidence type="ECO:0000259" key="4">
    <source>
        <dbReference type="SMART" id="SM00062"/>
    </source>
</evidence>
<evidence type="ECO:0000313" key="6">
    <source>
        <dbReference type="Proteomes" id="UP001059380"/>
    </source>
</evidence>
<dbReference type="CDD" id="cd01009">
    <property type="entry name" value="PBP2_YfhD_N"/>
    <property type="match status" value="1"/>
</dbReference>
<dbReference type="EMBL" id="CP093313">
    <property type="protein sequence ID" value="UWZ82355.1"/>
    <property type="molecule type" value="Genomic_DNA"/>
</dbReference>
<sequence>MGFLPAFSQAPAASQPAVKIAPPVQTKKWTGDLDELLKKRVIRVGVPYSKTLYYTVKGVQYGTAYETGKEFEKYLNKKYPQSNKNIKVLVMFFVVPRGKAYEKLQEGSLDILAGGVTMTGEREKMVDFTQPIYSDLKEIVVMAPGAPALNSLDDLSGKSVYMRKSSSYVEDIQAINDRLKKQGKAPINIAAVPEDIGDEDLLDMANAGLLPYVIADDWFAKLWSKLLPRMQVREDLAIHTGGTFAWAARKNSPKLMADLNDFFKTHKQGTAFGQELLGRYTKGTYMLKQAVSENAMKQFEATSAQFQKYAGQYQMDYLLMMAEGFQESGLKQEVKSPVGAIGVMQLMPATGKEMQVGDITQQEHNIHAGIKYFHQMEEKYFGNEPMDDLNKVLFTFAAYNCGPARVKQLRAEAAQKGLDPNVWINNVEVIAAARIGMETVTYVSNIYKYYVTYKLVTEQMEQRRKARESLTTKPS</sequence>
<comment type="subcellular location">
    <subcellularLocation>
        <location evidence="1">Cell outer membrane</location>
        <topology evidence="1">Peripheral membrane protein</topology>
    </subcellularLocation>
</comment>
<dbReference type="KEGG" id="orp:MOP44_17470"/>
<dbReference type="SUPFAM" id="SSF53850">
    <property type="entry name" value="Periplasmic binding protein-like II"/>
    <property type="match status" value="1"/>
</dbReference>
<dbReference type="CDD" id="cd13403">
    <property type="entry name" value="MLTF-like"/>
    <property type="match status" value="1"/>
</dbReference>
<dbReference type="PANTHER" id="PTHR37423">
    <property type="entry name" value="SOLUBLE LYTIC MUREIN TRANSGLYCOSYLASE-RELATED"/>
    <property type="match status" value="1"/>
</dbReference>
<dbReference type="Proteomes" id="UP001059380">
    <property type="component" value="Chromosome"/>
</dbReference>
<keyword evidence="3" id="KW-0998">Cell outer membrane</keyword>
<dbReference type="Pfam" id="PF00497">
    <property type="entry name" value="SBP_bac_3"/>
    <property type="match status" value="1"/>
</dbReference>
<proteinExistence type="inferred from homology"/>
<gene>
    <name evidence="5" type="ORF">MOP44_17470</name>
</gene>
<dbReference type="Gene3D" id="1.10.530.10">
    <property type="match status" value="1"/>
</dbReference>
<name>A0A9J7BIN5_9BACT</name>
<dbReference type="Gene3D" id="3.40.190.10">
    <property type="entry name" value="Periplasmic binding protein-like II"/>
    <property type="match status" value="2"/>
</dbReference>
<evidence type="ECO:0000256" key="1">
    <source>
        <dbReference type="ARBA" id="ARBA00004339"/>
    </source>
</evidence>
<dbReference type="RefSeq" id="WP_260791539.1">
    <property type="nucleotide sequence ID" value="NZ_CP093313.1"/>
</dbReference>
<evidence type="ECO:0000256" key="2">
    <source>
        <dbReference type="ARBA" id="ARBA00007734"/>
    </source>
</evidence>
<comment type="similarity">
    <text evidence="2">Belongs to the transglycosylase Slt family.</text>
</comment>
<dbReference type="InterPro" id="IPR008258">
    <property type="entry name" value="Transglycosylase_SLT_dom_1"/>
</dbReference>
<dbReference type="InterPro" id="IPR023346">
    <property type="entry name" value="Lysozyme-like_dom_sf"/>
</dbReference>
<dbReference type="PANTHER" id="PTHR37423:SF2">
    <property type="entry name" value="MEMBRANE-BOUND LYTIC MUREIN TRANSGLYCOSYLASE C"/>
    <property type="match status" value="1"/>
</dbReference>
<dbReference type="InterPro" id="IPR001638">
    <property type="entry name" value="Solute-binding_3/MltF_N"/>
</dbReference>
<keyword evidence="6" id="KW-1185">Reference proteome</keyword>
<dbReference type="SMART" id="SM00062">
    <property type="entry name" value="PBPb"/>
    <property type="match status" value="1"/>
</dbReference>
<accession>A0A9J7BIN5</accession>
<feature type="domain" description="Solute-binding protein family 3/N-terminal" evidence="4">
    <location>
        <begin position="51"/>
        <end position="279"/>
    </location>
</feature>
<dbReference type="Pfam" id="PF01464">
    <property type="entry name" value="SLT"/>
    <property type="match status" value="1"/>
</dbReference>